<accession>A0A1A7QYS9</accession>
<organism evidence="1 2">
    <name type="scientific">Gelidibacter algens</name>
    <dbReference type="NCBI Taxonomy" id="49280"/>
    <lineage>
        <taxon>Bacteria</taxon>
        <taxon>Pseudomonadati</taxon>
        <taxon>Bacteroidota</taxon>
        <taxon>Flavobacteriia</taxon>
        <taxon>Flavobacteriales</taxon>
        <taxon>Flavobacteriaceae</taxon>
        <taxon>Gelidibacter</taxon>
    </lineage>
</organism>
<protein>
    <submittedName>
        <fullName evidence="1">Uncharacterized protein</fullName>
    </submittedName>
</protein>
<proteinExistence type="predicted"/>
<dbReference type="STRING" id="49280.A9996_13555"/>
<keyword evidence="2" id="KW-1185">Reference proteome</keyword>
<evidence type="ECO:0000313" key="2">
    <source>
        <dbReference type="Proteomes" id="UP000248987"/>
    </source>
</evidence>
<dbReference type="Proteomes" id="UP000248987">
    <property type="component" value="Unassembled WGS sequence"/>
</dbReference>
<dbReference type="OrthoDB" id="581140at2"/>
<comment type="caution">
    <text evidence="1">The sequence shown here is derived from an EMBL/GenBank/DDBJ whole genome shotgun (WGS) entry which is preliminary data.</text>
</comment>
<gene>
    <name evidence="1" type="ORF">LX77_03385</name>
</gene>
<sequence>MTGSEAQNLILRDLVIASSASVGSISNYGMVFMSVAQYVGNTTGITFANIKQLLISNIGWFANNAGTYETFTGTFDFIQKQGGFMVIDGTAKGIDVSSNPTVAKAVLSGVSFSGTGTQYVKRYTTGSYTGFNFSNVWSVDSPGIPKEIDSEATGNLYYDSSTIITLSITTPFKLPVNTNALRLFRTAEGTGVNSENRLIYEGEGRRAINVLGSLSFTATVGSRYTFSIYKNGAKVVGSDVIADVLQTNARQSVSIIGTVDVVKNDYIEIYVQKTTIGTEQFLVTSYNLIVN</sequence>
<dbReference type="AlphaFoldDB" id="A0A1A7QYS9"/>
<name>A0A1A7QYS9_9FLAO</name>
<reference evidence="1 2" key="1">
    <citation type="submission" date="2018-06" db="EMBL/GenBank/DDBJ databases">
        <title>Genomic Encyclopedia of Archaeal and Bacterial Type Strains, Phase II (KMG-II): from individual species to whole genera.</title>
        <authorList>
            <person name="Goeker M."/>
        </authorList>
    </citation>
    <scope>NUCLEOTIDE SEQUENCE [LARGE SCALE GENOMIC DNA]</scope>
    <source>
        <strain evidence="1 2">DSM 12408</strain>
    </source>
</reference>
<dbReference type="RefSeq" id="WP_066436053.1">
    <property type="nucleotide sequence ID" value="NZ_LZRN01000031.1"/>
</dbReference>
<dbReference type="EMBL" id="QLLQ01000018">
    <property type="protein sequence ID" value="RAJ19864.1"/>
    <property type="molecule type" value="Genomic_DNA"/>
</dbReference>
<evidence type="ECO:0000313" key="1">
    <source>
        <dbReference type="EMBL" id="RAJ19864.1"/>
    </source>
</evidence>